<feature type="non-terminal residue" evidence="1">
    <location>
        <position position="1"/>
    </location>
</feature>
<dbReference type="InterPro" id="IPR023606">
    <property type="entry name" value="CoA-Trfase_III_dom_1_sf"/>
</dbReference>
<dbReference type="GO" id="GO:0016740">
    <property type="term" value="F:transferase activity"/>
    <property type="evidence" value="ECO:0007669"/>
    <property type="project" value="UniProtKB-KW"/>
</dbReference>
<evidence type="ECO:0000313" key="2">
    <source>
        <dbReference type="Proteomes" id="UP000470446"/>
    </source>
</evidence>
<dbReference type="Proteomes" id="UP000470446">
    <property type="component" value="Unassembled WGS sequence"/>
</dbReference>
<name>A0A7K3PQ07_9ACTN</name>
<dbReference type="SUPFAM" id="SSF89796">
    <property type="entry name" value="CoA-transferase family III (CaiB/BaiF)"/>
    <property type="match status" value="1"/>
</dbReference>
<dbReference type="EMBL" id="JAAGMA010000669">
    <property type="protein sequence ID" value="NEB12052.1"/>
    <property type="molecule type" value="Genomic_DNA"/>
</dbReference>
<dbReference type="AlphaFoldDB" id="A0A7K3PQ07"/>
<reference evidence="1 2" key="1">
    <citation type="submission" date="2020-01" db="EMBL/GenBank/DDBJ databases">
        <title>Insect and environment-associated Actinomycetes.</title>
        <authorList>
            <person name="Currrie C."/>
            <person name="Chevrette M."/>
            <person name="Carlson C."/>
            <person name="Stubbendieck R."/>
            <person name="Wendt-Pienkowski E."/>
        </authorList>
    </citation>
    <scope>NUCLEOTIDE SEQUENCE [LARGE SCALE GENOMIC DNA]</scope>
    <source>
        <strain evidence="1 2">SID14163</strain>
    </source>
</reference>
<keyword evidence="1" id="KW-0808">Transferase</keyword>
<protein>
    <submittedName>
        <fullName evidence="1">CoA transferase</fullName>
    </submittedName>
</protein>
<comment type="caution">
    <text evidence="1">The sequence shown here is derived from an EMBL/GenBank/DDBJ whole genome shotgun (WGS) entry which is preliminary data.</text>
</comment>
<sequence length="45" mass="4306">APPGPTGAAPRMEAVPALGEHTRAVLGGLGLSGEDIDALVADGVV</sequence>
<accession>A0A7K3PQ07</accession>
<gene>
    <name evidence="1" type="ORF">G3I32_24955</name>
</gene>
<dbReference type="Gene3D" id="3.40.50.10540">
    <property type="entry name" value="Crotonobetainyl-coa:carnitine coa-transferase, domain 1"/>
    <property type="match status" value="1"/>
</dbReference>
<organism evidence="1 2">
    <name type="scientific">Streptomyces coelicoflavus</name>
    <dbReference type="NCBI Taxonomy" id="285562"/>
    <lineage>
        <taxon>Bacteria</taxon>
        <taxon>Bacillati</taxon>
        <taxon>Actinomycetota</taxon>
        <taxon>Actinomycetes</taxon>
        <taxon>Kitasatosporales</taxon>
        <taxon>Streptomycetaceae</taxon>
        <taxon>Streptomyces</taxon>
    </lineage>
</organism>
<evidence type="ECO:0000313" key="1">
    <source>
        <dbReference type="EMBL" id="NEB12052.1"/>
    </source>
</evidence>
<proteinExistence type="predicted"/>